<reference evidence="2" key="1">
    <citation type="submission" date="2020-06" db="EMBL/GenBank/DDBJ databases">
        <authorList>
            <consortium name="Plant Systems Biology data submission"/>
        </authorList>
    </citation>
    <scope>NUCLEOTIDE SEQUENCE</scope>
    <source>
        <strain evidence="2">D6</strain>
    </source>
</reference>
<evidence type="ECO:0000256" key="1">
    <source>
        <dbReference type="SAM" id="MobiDB-lite"/>
    </source>
</evidence>
<proteinExistence type="predicted"/>
<feature type="region of interest" description="Disordered" evidence="1">
    <location>
        <begin position="1"/>
        <end position="65"/>
    </location>
</feature>
<comment type="caution">
    <text evidence="2">The sequence shown here is derived from an EMBL/GenBank/DDBJ whole genome shotgun (WGS) entry which is preliminary data.</text>
</comment>
<dbReference type="EMBL" id="CAICTM010001009">
    <property type="protein sequence ID" value="CAB9519366.1"/>
    <property type="molecule type" value="Genomic_DNA"/>
</dbReference>
<dbReference type="AlphaFoldDB" id="A0A9N8EDC6"/>
<evidence type="ECO:0000313" key="2">
    <source>
        <dbReference type="EMBL" id="CAB9519366.1"/>
    </source>
</evidence>
<sequence length="190" mass="20325">MDMASKADGGNTPVKGKKNALEKEGASIVLSNKKQKSEEAVAMGPGESDRAPEAEPAASMSDAPAAATVLSSEEIMKMFEAQSLANEALKADMKALEAGTKALEARLDGIAGAMEPATEYALFETAIYEFVEAKHLQERKKIKYQVSRLCSWILYNLFGEQKPDPPAVPSIRSEQEVLTFLLAAMAGISA</sequence>
<organism evidence="2 3">
    <name type="scientific">Seminavis robusta</name>
    <dbReference type="NCBI Taxonomy" id="568900"/>
    <lineage>
        <taxon>Eukaryota</taxon>
        <taxon>Sar</taxon>
        <taxon>Stramenopiles</taxon>
        <taxon>Ochrophyta</taxon>
        <taxon>Bacillariophyta</taxon>
        <taxon>Bacillariophyceae</taxon>
        <taxon>Bacillariophycidae</taxon>
        <taxon>Naviculales</taxon>
        <taxon>Naviculaceae</taxon>
        <taxon>Seminavis</taxon>
    </lineage>
</organism>
<feature type="compositionally biased region" description="Low complexity" evidence="1">
    <location>
        <begin position="54"/>
        <end position="65"/>
    </location>
</feature>
<dbReference type="Proteomes" id="UP001153069">
    <property type="component" value="Unassembled WGS sequence"/>
</dbReference>
<protein>
    <submittedName>
        <fullName evidence="2">Uncharacterized protein</fullName>
    </submittedName>
</protein>
<evidence type="ECO:0000313" key="3">
    <source>
        <dbReference type="Proteomes" id="UP001153069"/>
    </source>
</evidence>
<accession>A0A9N8EDC6</accession>
<keyword evidence="3" id="KW-1185">Reference proteome</keyword>
<gene>
    <name evidence="2" type="ORF">SEMRO_1011_G231030.1</name>
</gene>
<name>A0A9N8EDC6_9STRA</name>